<feature type="compositionally biased region" description="Basic and acidic residues" evidence="1">
    <location>
        <begin position="43"/>
        <end position="69"/>
    </location>
</feature>
<dbReference type="VEuPathDB" id="FungiDB:CC77DRAFT_1053434"/>
<gene>
    <name evidence="2" type="ORF">CC77DRAFT_1053434</name>
</gene>
<protein>
    <submittedName>
        <fullName evidence="2">Uncharacterized protein</fullName>
    </submittedName>
</protein>
<evidence type="ECO:0000313" key="3">
    <source>
        <dbReference type="Proteomes" id="UP000077248"/>
    </source>
</evidence>
<dbReference type="EMBL" id="KV441490">
    <property type="protein sequence ID" value="OAG16226.1"/>
    <property type="molecule type" value="Genomic_DNA"/>
</dbReference>
<dbReference type="Proteomes" id="UP000077248">
    <property type="component" value="Unassembled WGS sequence"/>
</dbReference>
<evidence type="ECO:0000313" key="2">
    <source>
        <dbReference type="EMBL" id="OAG16226.1"/>
    </source>
</evidence>
<organism evidence="2 3">
    <name type="scientific">Alternaria alternata</name>
    <name type="common">Alternaria rot fungus</name>
    <name type="synonym">Torula alternata</name>
    <dbReference type="NCBI Taxonomy" id="5599"/>
    <lineage>
        <taxon>Eukaryota</taxon>
        <taxon>Fungi</taxon>
        <taxon>Dikarya</taxon>
        <taxon>Ascomycota</taxon>
        <taxon>Pezizomycotina</taxon>
        <taxon>Dothideomycetes</taxon>
        <taxon>Pleosporomycetidae</taxon>
        <taxon>Pleosporales</taxon>
        <taxon>Pleosporineae</taxon>
        <taxon>Pleosporaceae</taxon>
        <taxon>Alternaria</taxon>
        <taxon>Alternaria sect. Alternaria</taxon>
        <taxon>Alternaria alternata complex</taxon>
    </lineage>
</organism>
<sequence>MTRRDYDAWRDFVGIRRPVESDSDDDSDENDSSAFNPDLEEETHERPLTDKQRAKLDSKAARKARPTMDDAARQLATKLLDDHGRLYTEEDLDEDVHLARALKLIHSKKLGLPFDTVPGVHIKYNKFPNDMLEVMEEKLAVKDGARPALTHMLTGGRMEGPKEKSKKRVSGDLAQPETLKKRA</sequence>
<dbReference type="GeneID" id="29113344"/>
<dbReference type="RefSeq" id="XP_018381647.1">
    <property type="nucleotide sequence ID" value="XM_018527750.1"/>
</dbReference>
<feature type="region of interest" description="Disordered" evidence="1">
    <location>
        <begin position="17"/>
        <end position="69"/>
    </location>
</feature>
<proteinExistence type="predicted"/>
<accession>A0A177D9L6</accession>
<dbReference type="AlphaFoldDB" id="A0A177D9L6"/>
<dbReference type="KEGG" id="aalt:CC77DRAFT_1053434"/>
<feature type="compositionally biased region" description="Acidic residues" evidence="1">
    <location>
        <begin position="21"/>
        <end position="31"/>
    </location>
</feature>
<reference evidence="2 3" key="1">
    <citation type="submission" date="2016-05" db="EMBL/GenBank/DDBJ databases">
        <title>Comparative analysis of secretome profiles of manganese(II)-oxidizing ascomycete fungi.</title>
        <authorList>
            <consortium name="DOE Joint Genome Institute"/>
            <person name="Zeiner C.A."/>
            <person name="Purvine S.O."/>
            <person name="Zink E.M."/>
            <person name="Wu S."/>
            <person name="Pasa-Tolic L."/>
            <person name="Chaput D.L."/>
            <person name="Haridas S."/>
            <person name="Grigoriev I.V."/>
            <person name="Santelli C.M."/>
            <person name="Hansel C.M."/>
        </authorList>
    </citation>
    <scope>NUCLEOTIDE SEQUENCE [LARGE SCALE GENOMIC DNA]</scope>
    <source>
        <strain evidence="2 3">SRC1lrK2f</strain>
    </source>
</reference>
<keyword evidence="3" id="KW-1185">Reference proteome</keyword>
<feature type="region of interest" description="Disordered" evidence="1">
    <location>
        <begin position="151"/>
        <end position="183"/>
    </location>
</feature>
<name>A0A177D9L6_ALTAL</name>
<evidence type="ECO:0000256" key="1">
    <source>
        <dbReference type="SAM" id="MobiDB-lite"/>
    </source>
</evidence>